<dbReference type="Proteomes" id="UP000051936">
    <property type="component" value="Unassembled WGS sequence"/>
</dbReference>
<evidence type="ECO:0000256" key="3">
    <source>
        <dbReference type="ARBA" id="ARBA00022692"/>
    </source>
</evidence>
<dbReference type="Pfam" id="PF02743">
    <property type="entry name" value="dCache_1"/>
    <property type="match status" value="1"/>
</dbReference>
<dbReference type="CDD" id="cd06225">
    <property type="entry name" value="HAMP"/>
    <property type="match status" value="1"/>
</dbReference>
<dbReference type="SUPFAM" id="SSF55073">
    <property type="entry name" value="Nucleotide cyclase"/>
    <property type="match status" value="1"/>
</dbReference>
<gene>
    <name evidence="9" type="ORF">AOQ71_00295</name>
</gene>
<sequence>MWWLGLRRSLGFKYLVTLFTAVVLPLTMGAAGEAWFGYRDQSRHTSDVLQLQSRSAAERIDAFADEISDQLGWAVQFPWSDGSEGTHKMDALRLLQQVPAILSLVLVDQNGIERVFVSRTRLNVVGRGSDMSNDAAVLGAHANRVWYGPVRYEQDSEPYMRIAVARELATTGVAVADINLKLIWEVIAAIRIGKTGYAIVVDDAGRLIAHPEISLVLRGTAGSEDYQRLKQTLSGRGAATVTTVVAGEASIAAATSVSKLGWTVIALQPTGEAYAALRAGLWRSLVLICIGTLIAVALSYVLAMRMASPIRELEDGARRIGRGQFDHRITLSSGDELEKLAARFNEMAGELAASKQKSERINLLKRFLAPQVAELIETPQGLLEGKQHEVVVVFADLRGFTAFSSRADPEAIIAALREYYEAVGVVITAHEATLIQFAGDGVMILLNAPLACTDPARKAVQLAVDLQAAVQLLARGWSAKGYAMGFGVGIAMGPATVGTIGYEGRLDYTAVGSTVNLASRLCDLARDGQILVDFIVAERVAGSISTDFLGERAIKGFNGSTRIFAVTAGLQGPGSIGASGRGAGESALLPL</sequence>
<dbReference type="SUPFAM" id="SSF158472">
    <property type="entry name" value="HAMP domain-like"/>
    <property type="match status" value="1"/>
</dbReference>
<keyword evidence="4 6" id="KW-1133">Transmembrane helix</keyword>
<comment type="caution">
    <text evidence="9">The sequence shown here is derived from an EMBL/GenBank/DDBJ whole genome shotgun (WGS) entry which is preliminary data.</text>
</comment>
<proteinExistence type="predicted"/>
<dbReference type="Pfam" id="PF00672">
    <property type="entry name" value="HAMP"/>
    <property type="match status" value="1"/>
</dbReference>
<dbReference type="InterPro" id="IPR003660">
    <property type="entry name" value="HAMP_dom"/>
</dbReference>
<organism evidence="9 10">
    <name type="scientific">Bradyrhizobium manausense</name>
    <dbReference type="NCBI Taxonomy" id="989370"/>
    <lineage>
        <taxon>Bacteria</taxon>
        <taxon>Pseudomonadati</taxon>
        <taxon>Pseudomonadota</taxon>
        <taxon>Alphaproteobacteria</taxon>
        <taxon>Hyphomicrobiales</taxon>
        <taxon>Nitrobacteraceae</taxon>
        <taxon>Bradyrhizobium</taxon>
    </lineage>
</organism>
<feature type="domain" description="HAMP" evidence="8">
    <location>
        <begin position="304"/>
        <end position="356"/>
    </location>
</feature>
<dbReference type="GO" id="GO:0004016">
    <property type="term" value="F:adenylate cyclase activity"/>
    <property type="evidence" value="ECO:0007669"/>
    <property type="project" value="UniProtKB-ARBA"/>
</dbReference>
<dbReference type="CDD" id="cd07302">
    <property type="entry name" value="CHD"/>
    <property type="match status" value="1"/>
</dbReference>
<dbReference type="GO" id="GO:0035556">
    <property type="term" value="P:intracellular signal transduction"/>
    <property type="evidence" value="ECO:0007669"/>
    <property type="project" value="InterPro"/>
</dbReference>
<evidence type="ECO:0000313" key="9">
    <source>
        <dbReference type="EMBL" id="KRQ17780.1"/>
    </source>
</evidence>
<dbReference type="PROSITE" id="PS50885">
    <property type="entry name" value="HAMP"/>
    <property type="match status" value="1"/>
</dbReference>
<evidence type="ECO:0000256" key="5">
    <source>
        <dbReference type="ARBA" id="ARBA00023136"/>
    </source>
</evidence>
<evidence type="ECO:0000256" key="1">
    <source>
        <dbReference type="ARBA" id="ARBA00004651"/>
    </source>
</evidence>
<dbReference type="AlphaFoldDB" id="A0A0R3EC96"/>
<dbReference type="SMART" id="SM00044">
    <property type="entry name" value="CYCc"/>
    <property type="match status" value="1"/>
</dbReference>
<keyword evidence="3 6" id="KW-0812">Transmembrane</keyword>
<dbReference type="PANTHER" id="PTHR43081:SF20">
    <property type="entry name" value="TWO-COMPONENT RESPONSE REGULATOR"/>
    <property type="match status" value="1"/>
</dbReference>
<evidence type="ECO:0000256" key="2">
    <source>
        <dbReference type="ARBA" id="ARBA00022475"/>
    </source>
</evidence>
<dbReference type="Gene3D" id="6.10.340.10">
    <property type="match status" value="1"/>
</dbReference>
<dbReference type="PANTHER" id="PTHR43081">
    <property type="entry name" value="ADENYLATE CYCLASE, TERMINAL-DIFFERENTIATION SPECIFIC-RELATED"/>
    <property type="match status" value="1"/>
</dbReference>
<dbReference type="SMART" id="SM00304">
    <property type="entry name" value="HAMP"/>
    <property type="match status" value="1"/>
</dbReference>
<dbReference type="STRING" id="989370.AOQ71_00295"/>
<evidence type="ECO:0000259" key="7">
    <source>
        <dbReference type="PROSITE" id="PS50125"/>
    </source>
</evidence>
<dbReference type="Gene3D" id="3.30.450.20">
    <property type="entry name" value="PAS domain"/>
    <property type="match status" value="1"/>
</dbReference>
<evidence type="ECO:0000259" key="8">
    <source>
        <dbReference type="PROSITE" id="PS50885"/>
    </source>
</evidence>
<dbReference type="GO" id="GO:0006171">
    <property type="term" value="P:cAMP biosynthetic process"/>
    <property type="evidence" value="ECO:0007669"/>
    <property type="project" value="TreeGrafter"/>
</dbReference>
<reference evidence="9 10" key="1">
    <citation type="submission" date="2015-09" db="EMBL/GenBank/DDBJ databases">
        <title>Draft Genome Sequence of Bradyrhizobium manausense Strain BR 3351T, a Novel Symbiotic Nitrogen-Fixing Alphaproteobacterium Isolated from Brazilian Amazon Rain Forest.</title>
        <authorList>
            <person name="De Araujo J.L."/>
            <person name="Zilli J.E."/>
        </authorList>
    </citation>
    <scope>NUCLEOTIDE SEQUENCE [LARGE SCALE GENOMIC DNA]</scope>
    <source>
        <strain evidence="9 10">BR3351</strain>
    </source>
</reference>
<feature type="transmembrane region" description="Helical" evidence="6">
    <location>
        <begin position="281"/>
        <end position="303"/>
    </location>
</feature>
<dbReference type="InterPro" id="IPR050697">
    <property type="entry name" value="Adenylyl/Guanylyl_Cyclase_3/4"/>
</dbReference>
<comment type="subcellular location">
    <subcellularLocation>
        <location evidence="1">Cell membrane</location>
        <topology evidence="1">Multi-pass membrane protein</topology>
    </subcellularLocation>
</comment>
<dbReference type="InterPro" id="IPR029787">
    <property type="entry name" value="Nucleotide_cyclase"/>
</dbReference>
<protein>
    <submittedName>
        <fullName evidence="9">Transcriptional regulator</fullName>
    </submittedName>
</protein>
<keyword evidence="2" id="KW-1003">Cell membrane</keyword>
<evidence type="ECO:0000256" key="6">
    <source>
        <dbReference type="SAM" id="Phobius"/>
    </source>
</evidence>
<dbReference type="Pfam" id="PF00211">
    <property type="entry name" value="Guanylate_cyc"/>
    <property type="match status" value="1"/>
</dbReference>
<dbReference type="InterPro" id="IPR033479">
    <property type="entry name" value="dCache_1"/>
</dbReference>
<dbReference type="InterPro" id="IPR001054">
    <property type="entry name" value="A/G_cyclase"/>
</dbReference>
<feature type="domain" description="Guanylate cyclase" evidence="7">
    <location>
        <begin position="391"/>
        <end position="522"/>
    </location>
</feature>
<accession>A0A0R3EC96</accession>
<dbReference type="Gene3D" id="3.30.70.1230">
    <property type="entry name" value="Nucleotide cyclase"/>
    <property type="match status" value="1"/>
</dbReference>
<dbReference type="PROSITE" id="PS50125">
    <property type="entry name" value="GUANYLATE_CYCLASE_2"/>
    <property type="match status" value="1"/>
</dbReference>
<name>A0A0R3EC96_9BRAD</name>
<dbReference type="OrthoDB" id="9762462at2"/>
<dbReference type="GO" id="GO:0005886">
    <property type="term" value="C:plasma membrane"/>
    <property type="evidence" value="ECO:0007669"/>
    <property type="project" value="UniProtKB-SubCell"/>
</dbReference>
<keyword evidence="5 6" id="KW-0472">Membrane</keyword>
<dbReference type="EMBL" id="LJYG01000002">
    <property type="protein sequence ID" value="KRQ17780.1"/>
    <property type="molecule type" value="Genomic_DNA"/>
</dbReference>
<evidence type="ECO:0000313" key="10">
    <source>
        <dbReference type="Proteomes" id="UP000051936"/>
    </source>
</evidence>
<keyword evidence="10" id="KW-1185">Reference proteome</keyword>
<evidence type="ECO:0000256" key="4">
    <source>
        <dbReference type="ARBA" id="ARBA00022989"/>
    </source>
</evidence>
<dbReference type="CDD" id="cd12912">
    <property type="entry name" value="PDC2_MCP_like"/>
    <property type="match status" value="1"/>
</dbReference>